<comment type="caution">
    <text evidence="7">The sequence shown here is derived from an EMBL/GenBank/DDBJ whole genome shotgun (WGS) entry which is preliminary data.</text>
</comment>
<comment type="similarity">
    <text evidence="1">Belongs to the ATP-dependent AMP-binding enzyme family.</text>
</comment>
<protein>
    <recommendedName>
        <fullName evidence="5">Acyl-CoA synthetase</fullName>
    </recommendedName>
</protein>
<reference evidence="7 8" key="1">
    <citation type="submission" date="2013-08" db="EMBL/GenBank/DDBJ databases">
        <title>The genome sequence of Knoellia aerolata.</title>
        <authorList>
            <person name="Zhu W."/>
            <person name="Wang G."/>
        </authorList>
    </citation>
    <scope>NUCLEOTIDE SEQUENCE [LARGE SCALE GENOMIC DNA]</scope>
    <source>
        <strain evidence="7 8">DSM 18566</strain>
    </source>
</reference>
<evidence type="ECO:0000256" key="5">
    <source>
        <dbReference type="ARBA" id="ARBA00032875"/>
    </source>
</evidence>
<evidence type="ECO:0000256" key="1">
    <source>
        <dbReference type="ARBA" id="ARBA00006432"/>
    </source>
</evidence>
<evidence type="ECO:0000256" key="2">
    <source>
        <dbReference type="ARBA" id="ARBA00022598"/>
    </source>
</evidence>
<dbReference type="Pfam" id="PF00501">
    <property type="entry name" value="AMP-binding"/>
    <property type="match status" value="1"/>
</dbReference>
<name>A0A0A0JQD3_9MICO</name>
<dbReference type="Gene3D" id="3.40.50.12780">
    <property type="entry name" value="N-terminal domain of ligase-like"/>
    <property type="match status" value="1"/>
</dbReference>
<dbReference type="Proteomes" id="UP000030013">
    <property type="component" value="Unassembled WGS sequence"/>
</dbReference>
<dbReference type="PANTHER" id="PTHR43272">
    <property type="entry name" value="LONG-CHAIN-FATTY-ACID--COA LIGASE"/>
    <property type="match status" value="1"/>
</dbReference>
<dbReference type="GO" id="GO:0004467">
    <property type="term" value="F:long-chain fatty acid-CoA ligase activity"/>
    <property type="evidence" value="ECO:0007669"/>
    <property type="project" value="TreeGrafter"/>
</dbReference>
<dbReference type="Pfam" id="PF23562">
    <property type="entry name" value="AMP-binding_C_3"/>
    <property type="match status" value="1"/>
</dbReference>
<dbReference type="AlphaFoldDB" id="A0A0A0JQD3"/>
<sequence>MPAATAQIHSPADEPVDHRLIEERAASVGHLFRDRVTATPNSDAFMYAKVRESGDEWVTVTWAEVQKTVYAIGAGLVALGVGPEDRVAVASSTRYEWALADLAVMVAGGVTTTIYPTTIDDDVAFILGDSQSKVVFAEDAEQVAKLRRIASTIPGVTKVVTFDPEAATGEDDWVISLDALEALGRTGLERNPALIDERIDALTPDRLATIIYTSGTTGRPKGVRLLHKSWTYEVAATDSTGILRDDDLQYLWLPLAHVFGKLLLTLPLQIGFPTAIDGRIDKIVDNLAVVKPTFMGAAPRIFEKAYNRVQMMMESDGGVKLKLFRWAEGVGREVSELRAEGKDPSGLLATKYSLADKLVLSKVRDRFGGRVRLFISGSAALNQDVGRWFDSMGMLVGEGYGLTESSAATTVNRPSAYRYGTVGWPLPGTELRIAEDGEVLLRGDGVMDGYHNNPEATAEVLDADGWFHTGDIGELDDRGFLRITDRKKDLFKTSNGKYVAPSIIESQFKGLCPYVSQFVVHGADRNFVSALVTLDPDAMTGWAEANGMAGRPYSEVVTSDAARDMVQGYVDQLNAGLNRWETIKKFTILDQDLTVDGGELTPSLKLKRKVVTERYKDDLDAHYAGS</sequence>
<evidence type="ECO:0000256" key="3">
    <source>
        <dbReference type="ARBA" id="ARBA00022832"/>
    </source>
</evidence>
<organism evidence="7 8">
    <name type="scientific">Knoellia aerolata DSM 18566</name>
    <dbReference type="NCBI Taxonomy" id="1385519"/>
    <lineage>
        <taxon>Bacteria</taxon>
        <taxon>Bacillati</taxon>
        <taxon>Actinomycetota</taxon>
        <taxon>Actinomycetes</taxon>
        <taxon>Micrococcales</taxon>
        <taxon>Intrasporangiaceae</taxon>
        <taxon>Knoellia</taxon>
    </lineage>
</organism>
<dbReference type="STRING" id="1385519.N801_18990"/>
<evidence type="ECO:0000313" key="8">
    <source>
        <dbReference type="Proteomes" id="UP000030013"/>
    </source>
</evidence>
<dbReference type="CDD" id="cd05907">
    <property type="entry name" value="VL_LC_FACS_like"/>
    <property type="match status" value="1"/>
</dbReference>
<dbReference type="PANTHER" id="PTHR43272:SF32">
    <property type="entry name" value="AMP-DEPENDENT SYNTHETASE_LIGASE DOMAIN-CONTAINING PROTEIN"/>
    <property type="match status" value="1"/>
</dbReference>
<dbReference type="PROSITE" id="PS00455">
    <property type="entry name" value="AMP_BINDING"/>
    <property type="match status" value="1"/>
</dbReference>
<dbReference type="eggNOG" id="COG1022">
    <property type="taxonomic scope" value="Bacteria"/>
</dbReference>
<dbReference type="EMBL" id="AVPL01000080">
    <property type="protein sequence ID" value="KGN39670.1"/>
    <property type="molecule type" value="Genomic_DNA"/>
</dbReference>
<evidence type="ECO:0000256" key="4">
    <source>
        <dbReference type="ARBA" id="ARBA00023098"/>
    </source>
</evidence>
<evidence type="ECO:0000313" key="7">
    <source>
        <dbReference type="EMBL" id="KGN39670.1"/>
    </source>
</evidence>
<dbReference type="OrthoDB" id="9803968at2"/>
<dbReference type="InterPro" id="IPR020845">
    <property type="entry name" value="AMP-binding_CS"/>
</dbReference>
<dbReference type="RefSeq" id="WP_052113259.1">
    <property type="nucleotide sequence ID" value="NZ_AVPL01000080.1"/>
</dbReference>
<gene>
    <name evidence="7" type="ORF">N801_18990</name>
</gene>
<feature type="domain" description="AMP-dependent synthetase/ligase" evidence="6">
    <location>
        <begin position="32"/>
        <end position="451"/>
    </location>
</feature>
<accession>A0A0A0JQD3</accession>
<dbReference type="GO" id="GO:0016020">
    <property type="term" value="C:membrane"/>
    <property type="evidence" value="ECO:0007669"/>
    <property type="project" value="TreeGrafter"/>
</dbReference>
<dbReference type="InterPro" id="IPR000873">
    <property type="entry name" value="AMP-dep_synth/lig_dom"/>
</dbReference>
<dbReference type="SUPFAM" id="SSF56801">
    <property type="entry name" value="Acetyl-CoA synthetase-like"/>
    <property type="match status" value="1"/>
</dbReference>
<proteinExistence type="inferred from homology"/>
<dbReference type="InterPro" id="IPR042099">
    <property type="entry name" value="ANL_N_sf"/>
</dbReference>
<keyword evidence="2" id="KW-0436">Ligase</keyword>
<keyword evidence="8" id="KW-1185">Reference proteome</keyword>
<keyword evidence="3" id="KW-0276">Fatty acid metabolism</keyword>
<keyword evidence="4" id="KW-0443">Lipid metabolism</keyword>
<evidence type="ECO:0000259" key="6">
    <source>
        <dbReference type="Pfam" id="PF00501"/>
    </source>
</evidence>